<dbReference type="Proteomes" id="UP000236621">
    <property type="component" value="Unassembled WGS sequence"/>
</dbReference>
<reference evidence="2 3" key="1">
    <citation type="submission" date="2017-08" db="EMBL/GenBank/DDBJ databases">
        <title>Harnessing the power of phylogenomics to disentangle the directionality and signatures of interkingdom host jumping in the parasitic fungal genus Tolypocladium.</title>
        <authorList>
            <person name="Quandt C.A."/>
            <person name="Patterson W."/>
            <person name="Spatafora J.W."/>
        </authorList>
    </citation>
    <scope>NUCLEOTIDE SEQUENCE [LARGE SCALE GENOMIC DNA]</scope>
    <source>
        <strain evidence="2 3">CBS 113982</strain>
    </source>
</reference>
<dbReference type="InterPro" id="IPR011009">
    <property type="entry name" value="Kinase-like_dom_sf"/>
</dbReference>
<dbReference type="STRING" id="45235.A0A2K3QRB3"/>
<name>A0A2K3QRB3_9HYPO</name>
<gene>
    <name evidence="2" type="ORF">TCAP_00006</name>
</gene>
<keyword evidence="3" id="KW-1185">Reference proteome</keyword>
<dbReference type="AlphaFoldDB" id="A0A2K3QRB3"/>
<dbReference type="InterPro" id="IPR051678">
    <property type="entry name" value="AGP_Transferase"/>
</dbReference>
<dbReference type="OrthoDB" id="2831558at2759"/>
<sequence>MGSPNDHLPPALSYDTINALLTSFALPPPTSVDPLQVTAAFHSIYLVHFSASDADALRPARARNEDGSMTLVLRVSGDHIPRAKTLNEVAVMRWIKANCPGIPVPAVVRFDAGTGSAIGREFTLLERAPGRSVDKMYKDLGDEVKARLVEQLTDVLVELNGHEWHHVGGLSIDDEGSVVPGRVLEDTFWLAPDIEELWGDGESVDTLNPTGPYDSHAGLVQGYLEVFIYAIDKHPSLAWLGDINPRLEALVARLPSMPSLSTTRLVLAHKDLHFANIMATPSGDITAILDWEFAGVVPALRWDPVRAFLWSGEHSEAANGERERMRGLFEQALQRRDVERWWTNGGDEVESVWAVVRFARALVE</sequence>
<dbReference type="Pfam" id="PF01636">
    <property type="entry name" value="APH"/>
    <property type="match status" value="1"/>
</dbReference>
<evidence type="ECO:0000259" key="1">
    <source>
        <dbReference type="Pfam" id="PF01636"/>
    </source>
</evidence>
<organism evidence="2 3">
    <name type="scientific">Tolypocladium capitatum</name>
    <dbReference type="NCBI Taxonomy" id="45235"/>
    <lineage>
        <taxon>Eukaryota</taxon>
        <taxon>Fungi</taxon>
        <taxon>Dikarya</taxon>
        <taxon>Ascomycota</taxon>
        <taxon>Pezizomycotina</taxon>
        <taxon>Sordariomycetes</taxon>
        <taxon>Hypocreomycetidae</taxon>
        <taxon>Hypocreales</taxon>
        <taxon>Ophiocordycipitaceae</taxon>
        <taxon>Tolypocladium</taxon>
    </lineage>
</organism>
<evidence type="ECO:0000313" key="3">
    <source>
        <dbReference type="Proteomes" id="UP000236621"/>
    </source>
</evidence>
<dbReference type="SUPFAM" id="SSF56112">
    <property type="entry name" value="Protein kinase-like (PK-like)"/>
    <property type="match status" value="1"/>
</dbReference>
<evidence type="ECO:0000313" key="2">
    <source>
        <dbReference type="EMBL" id="PNY30076.1"/>
    </source>
</evidence>
<dbReference type="Gene3D" id="3.90.1200.10">
    <property type="match status" value="1"/>
</dbReference>
<proteinExistence type="predicted"/>
<accession>A0A2K3QRB3</accession>
<dbReference type="PANTHER" id="PTHR21310">
    <property type="entry name" value="AMINOGLYCOSIDE PHOSPHOTRANSFERASE-RELATED-RELATED"/>
    <property type="match status" value="1"/>
</dbReference>
<comment type="caution">
    <text evidence="2">The sequence shown here is derived from an EMBL/GenBank/DDBJ whole genome shotgun (WGS) entry which is preliminary data.</text>
</comment>
<dbReference type="EMBL" id="NRSZ01000002">
    <property type="protein sequence ID" value="PNY30076.1"/>
    <property type="molecule type" value="Genomic_DNA"/>
</dbReference>
<dbReference type="PANTHER" id="PTHR21310:SF15">
    <property type="entry name" value="AMINOGLYCOSIDE PHOSPHOTRANSFERASE DOMAIN-CONTAINING PROTEIN"/>
    <property type="match status" value="1"/>
</dbReference>
<feature type="domain" description="Aminoglycoside phosphotransferase" evidence="1">
    <location>
        <begin position="63"/>
        <end position="318"/>
    </location>
</feature>
<protein>
    <recommendedName>
        <fullName evidence="1">Aminoglycoside phosphotransferase domain-containing protein</fullName>
    </recommendedName>
</protein>
<dbReference type="InterPro" id="IPR002575">
    <property type="entry name" value="Aminoglycoside_PTrfase"/>
</dbReference>
<feature type="non-terminal residue" evidence="2">
    <location>
        <position position="364"/>
    </location>
</feature>